<proteinExistence type="predicted"/>
<evidence type="ECO:0000313" key="2">
    <source>
        <dbReference type="Proteomes" id="UP000245880"/>
    </source>
</evidence>
<sequence length="175" mass="20380">MKSSLLLFIIIVLLRIESVKGQSGDILISTESTNWLLQKLNLYGKPYECPYMNMAKVSYSKISVVAKNQMFYLKHYWEFEYSSEYSIREFTVYTPFNNIESLLYKPNIPGAVLMFLLNCECAEEIAVYAPNFSTPWKTKRGFYSLSFDSPKSEGDLAQRMMKCINDLKTNKNEKY</sequence>
<evidence type="ECO:0000313" key="1">
    <source>
        <dbReference type="EMBL" id="PWJ57396.1"/>
    </source>
</evidence>
<accession>A0A316AI57</accession>
<reference evidence="1 2" key="1">
    <citation type="submission" date="2018-03" db="EMBL/GenBank/DDBJ databases">
        <title>Genomic Encyclopedia of Archaeal and Bacterial Type Strains, Phase II (KMG-II): from individual species to whole genera.</title>
        <authorList>
            <person name="Goeker M."/>
        </authorList>
    </citation>
    <scope>NUCLEOTIDE SEQUENCE [LARGE SCALE GENOMIC DNA]</scope>
    <source>
        <strain evidence="1 2">DSM 100346</strain>
    </source>
</reference>
<dbReference type="AlphaFoldDB" id="A0A316AI57"/>
<comment type="caution">
    <text evidence="1">The sequence shown here is derived from an EMBL/GenBank/DDBJ whole genome shotgun (WGS) entry which is preliminary data.</text>
</comment>
<name>A0A316AI57_9BACT</name>
<keyword evidence="2" id="KW-1185">Reference proteome</keyword>
<gene>
    <name evidence="1" type="ORF">CLV98_107103</name>
</gene>
<organism evidence="1 2">
    <name type="scientific">Dyadobacter jejuensis</name>
    <dbReference type="NCBI Taxonomy" id="1082580"/>
    <lineage>
        <taxon>Bacteria</taxon>
        <taxon>Pseudomonadati</taxon>
        <taxon>Bacteroidota</taxon>
        <taxon>Cytophagia</taxon>
        <taxon>Cytophagales</taxon>
        <taxon>Spirosomataceae</taxon>
        <taxon>Dyadobacter</taxon>
    </lineage>
</organism>
<dbReference type="RefSeq" id="WP_109675092.1">
    <property type="nucleotide sequence ID" value="NZ_QGDT01000007.1"/>
</dbReference>
<dbReference type="Proteomes" id="UP000245880">
    <property type="component" value="Unassembled WGS sequence"/>
</dbReference>
<protein>
    <submittedName>
        <fullName evidence="1">Uncharacterized protein</fullName>
    </submittedName>
</protein>
<dbReference type="EMBL" id="QGDT01000007">
    <property type="protein sequence ID" value="PWJ57396.1"/>
    <property type="molecule type" value="Genomic_DNA"/>
</dbReference>